<accession>A0A1C5HGP2</accession>
<protein>
    <recommendedName>
        <fullName evidence="3">Serine hydrolase family protein</fullName>
    </recommendedName>
</protein>
<dbReference type="GO" id="GO:0016787">
    <property type="term" value="F:hydrolase activity"/>
    <property type="evidence" value="ECO:0007669"/>
    <property type="project" value="InterPro"/>
</dbReference>
<dbReference type="InterPro" id="IPR029058">
    <property type="entry name" value="AB_hydrolase_fold"/>
</dbReference>
<dbReference type="InterPro" id="IPR010662">
    <property type="entry name" value="RBBP9/YdeN"/>
</dbReference>
<dbReference type="AlphaFoldDB" id="A0A1C5HGP2"/>
<evidence type="ECO:0000313" key="2">
    <source>
        <dbReference type="Proteomes" id="UP000198217"/>
    </source>
</evidence>
<evidence type="ECO:0000313" key="1">
    <source>
        <dbReference type="EMBL" id="SCG45186.1"/>
    </source>
</evidence>
<sequence>MHTSTPPRTSDLPVRRVFIVHGYGATPDDHWFPWLHDLLTAHGVEVTVVRLPEPEAPSATDWHKAVSTAVDRVDDETWIVAHSLGAITVLRRLAELPAPWSLGGAVFVAGFTGRLEVLPVLDTFLADDVDVAAVAPNIRHRHVIHSDDDAIVPPSASVALADRLRAGTHLVRGAGHFLGSEGVTTLPLVAEILEVAPATTTSRR</sequence>
<dbReference type="EMBL" id="LT607750">
    <property type="protein sequence ID" value="SCG45186.1"/>
    <property type="molecule type" value="Genomic_DNA"/>
</dbReference>
<name>A0A1C5HGP2_9ACTN</name>
<dbReference type="RefSeq" id="WP_088993204.1">
    <property type="nucleotide sequence ID" value="NZ_LT607750.1"/>
</dbReference>
<dbReference type="SUPFAM" id="SSF53474">
    <property type="entry name" value="alpha/beta-Hydrolases"/>
    <property type="match status" value="1"/>
</dbReference>
<dbReference type="Pfam" id="PF06821">
    <property type="entry name" value="Ser_hydrolase"/>
    <property type="match status" value="1"/>
</dbReference>
<gene>
    <name evidence="1" type="ORF">GA0070609_1593</name>
</gene>
<dbReference type="PANTHER" id="PTHR15394">
    <property type="entry name" value="SERINE HYDROLASE RBBP9"/>
    <property type="match status" value="1"/>
</dbReference>
<keyword evidence="2" id="KW-1185">Reference proteome</keyword>
<dbReference type="Gene3D" id="3.40.50.1820">
    <property type="entry name" value="alpha/beta hydrolase"/>
    <property type="match status" value="1"/>
</dbReference>
<proteinExistence type="predicted"/>
<dbReference type="PANTHER" id="PTHR15394:SF3">
    <property type="entry name" value="SERINE HYDROLASE RBBP9"/>
    <property type="match status" value="1"/>
</dbReference>
<evidence type="ECO:0008006" key="3">
    <source>
        <dbReference type="Google" id="ProtNLM"/>
    </source>
</evidence>
<organism evidence="1 2">
    <name type="scientific">Micromonospora echinaurantiaca</name>
    <dbReference type="NCBI Taxonomy" id="47857"/>
    <lineage>
        <taxon>Bacteria</taxon>
        <taxon>Bacillati</taxon>
        <taxon>Actinomycetota</taxon>
        <taxon>Actinomycetes</taxon>
        <taxon>Micromonosporales</taxon>
        <taxon>Micromonosporaceae</taxon>
        <taxon>Micromonospora</taxon>
    </lineage>
</organism>
<reference evidence="1 2" key="1">
    <citation type="submission" date="2016-06" db="EMBL/GenBank/DDBJ databases">
        <authorList>
            <person name="Kjaerup R.B."/>
            <person name="Dalgaard T.S."/>
            <person name="Juul-Madsen H.R."/>
        </authorList>
    </citation>
    <scope>NUCLEOTIDE SEQUENCE [LARGE SCALE GENOMIC DNA]</scope>
    <source>
        <strain evidence="1 2">DSM 43904</strain>
    </source>
</reference>
<dbReference type="Proteomes" id="UP000198217">
    <property type="component" value="Chromosome I"/>
</dbReference>